<organism evidence="3 4">
    <name type="scientific">Paraburkholderia humisilvae</name>
    <dbReference type="NCBI Taxonomy" id="627669"/>
    <lineage>
        <taxon>Bacteria</taxon>
        <taxon>Pseudomonadati</taxon>
        <taxon>Pseudomonadota</taxon>
        <taxon>Betaproteobacteria</taxon>
        <taxon>Burkholderiales</taxon>
        <taxon>Burkholderiaceae</taxon>
        <taxon>Paraburkholderia</taxon>
    </lineage>
</organism>
<sequence length="209" mass="23035">MSGPASTLERIRRYLVGLRMPRALEALDATLNRFEQGDSSMLEVLETLLGEEFTTRETRRIRMALQTARLGTIKTLAGYDFSFQPSLERDRIMTLAQLEFIERRQTVHFLGPPGTGKSHLSIEGAAKILDWFMPHPQVGSIYPTLTPTTVGSICALLVGTMTHQLCDEEASIPFFPSRRCNSFICLSASPSSNAGTTSSPALTADRLPS</sequence>
<proteinExistence type="predicted"/>
<dbReference type="GO" id="GO:0005524">
    <property type="term" value="F:ATP binding"/>
    <property type="evidence" value="ECO:0007669"/>
    <property type="project" value="InterPro"/>
</dbReference>
<evidence type="ECO:0000313" key="4">
    <source>
        <dbReference type="Proteomes" id="UP000494363"/>
    </source>
</evidence>
<feature type="domain" description="IstB-like ATP-binding" evidence="2">
    <location>
        <begin position="18"/>
        <end position="122"/>
    </location>
</feature>
<accession>A0A6J5F516</accession>
<keyword evidence="4" id="KW-1185">Reference proteome</keyword>
<gene>
    <name evidence="3" type="ORF">LMG29542_07492</name>
</gene>
<protein>
    <recommendedName>
        <fullName evidence="2">IstB-like ATP-binding domain-containing protein</fullName>
    </recommendedName>
</protein>
<dbReference type="Proteomes" id="UP000494363">
    <property type="component" value="Unassembled WGS sequence"/>
</dbReference>
<dbReference type="AlphaFoldDB" id="A0A6J5F516"/>
<dbReference type="InterPro" id="IPR002611">
    <property type="entry name" value="IstB_ATP-bd"/>
</dbReference>
<feature type="region of interest" description="Disordered" evidence="1">
    <location>
        <begin position="190"/>
        <end position="209"/>
    </location>
</feature>
<feature type="compositionally biased region" description="Polar residues" evidence="1">
    <location>
        <begin position="190"/>
        <end position="201"/>
    </location>
</feature>
<dbReference type="Pfam" id="PF01695">
    <property type="entry name" value="IstB_IS21"/>
    <property type="match status" value="1"/>
</dbReference>
<evidence type="ECO:0000256" key="1">
    <source>
        <dbReference type="SAM" id="MobiDB-lite"/>
    </source>
</evidence>
<name>A0A6J5F516_9BURK</name>
<evidence type="ECO:0000313" key="3">
    <source>
        <dbReference type="EMBL" id="CAB3773898.1"/>
    </source>
</evidence>
<dbReference type="Gene3D" id="3.40.50.300">
    <property type="entry name" value="P-loop containing nucleotide triphosphate hydrolases"/>
    <property type="match status" value="1"/>
</dbReference>
<reference evidence="3 4" key="1">
    <citation type="submission" date="2020-04" db="EMBL/GenBank/DDBJ databases">
        <authorList>
            <person name="De Canck E."/>
        </authorList>
    </citation>
    <scope>NUCLEOTIDE SEQUENCE [LARGE SCALE GENOMIC DNA]</scope>
    <source>
        <strain evidence="3 4">LMG 29542</strain>
    </source>
</reference>
<evidence type="ECO:0000259" key="2">
    <source>
        <dbReference type="Pfam" id="PF01695"/>
    </source>
</evidence>
<dbReference type="InterPro" id="IPR027417">
    <property type="entry name" value="P-loop_NTPase"/>
</dbReference>
<dbReference type="EMBL" id="CADIKH010000090">
    <property type="protein sequence ID" value="CAB3773898.1"/>
    <property type="molecule type" value="Genomic_DNA"/>
</dbReference>